<dbReference type="InterPro" id="IPR036259">
    <property type="entry name" value="MFS_trans_sf"/>
</dbReference>
<proteinExistence type="predicted"/>
<keyword evidence="3" id="KW-1185">Reference proteome</keyword>
<comment type="caution">
    <text evidence="2">The sequence shown here is derived from an EMBL/GenBank/DDBJ whole genome shotgun (WGS) entry which is preliminary data.</text>
</comment>
<protein>
    <recommendedName>
        <fullName evidence="4">Glycosyltransferase RgtA/B/C/D-like domain-containing protein</fullName>
    </recommendedName>
</protein>
<feature type="transmembrane region" description="Helical" evidence="1">
    <location>
        <begin position="100"/>
        <end position="121"/>
    </location>
</feature>
<feature type="transmembrane region" description="Helical" evidence="1">
    <location>
        <begin position="160"/>
        <end position="177"/>
    </location>
</feature>
<organism evidence="2 3">
    <name type="scientific">Candidatus Contendobacter odensis Run_B_J11</name>
    <dbReference type="NCBI Taxonomy" id="1400861"/>
    <lineage>
        <taxon>Bacteria</taxon>
        <taxon>Pseudomonadati</taxon>
        <taxon>Pseudomonadota</taxon>
        <taxon>Gammaproteobacteria</taxon>
        <taxon>Candidatus Competibacteraceae</taxon>
        <taxon>Candidatus Contendibacter</taxon>
    </lineage>
</organism>
<dbReference type="SUPFAM" id="SSF103473">
    <property type="entry name" value="MFS general substrate transporter"/>
    <property type="match status" value="1"/>
</dbReference>
<reference evidence="2 3" key="1">
    <citation type="journal article" date="2014" name="ISME J.">
        <title>Candidatus Competibacter-lineage genomes retrieved from metagenomes reveal functional metabolic diversity.</title>
        <authorList>
            <person name="McIlroy S.J."/>
            <person name="Albertsen M."/>
            <person name="Andresen E.K."/>
            <person name="Saunders A.M."/>
            <person name="Kristiansen R."/>
            <person name="Stokholm-Bjerregaard M."/>
            <person name="Nielsen K.L."/>
            <person name="Nielsen P.H."/>
        </authorList>
    </citation>
    <scope>NUCLEOTIDE SEQUENCE [LARGE SCALE GENOMIC DNA]</scope>
    <source>
        <strain evidence="2 3">Run_B_J11</strain>
    </source>
</reference>
<evidence type="ECO:0000313" key="3">
    <source>
        <dbReference type="Proteomes" id="UP000019184"/>
    </source>
</evidence>
<dbReference type="RefSeq" id="WP_034429992.1">
    <property type="nucleotide sequence ID" value="NZ_CBTK010000002.1"/>
</dbReference>
<dbReference type="AlphaFoldDB" id="A0A7U7G7V1"/>
<dbReference type="EMBL" id="CBTK010000002">
    <property type="protein sequence ID" value="CDH43090.1"/>
    <property type="molecule type" value="Genomic_DNA"/>
</dbReference>
<sequence>MIAIFSAVITFSLKMADEYRENDLPLSEKRSEEIRKIFELTAVQKYKPSSIIDGNSSKDYMMKKQGISLKVFYTERNWLGSSMRSFFGVYGYMNIYPHKLVSSAIATAFLFLVASIFILAYRRMVDTNPYGIPLVMMVGIITIIAASVLFSWLWDYQPQGRYLLAILPTLGGALVIIGKSAYQSVSLKITIVVAFSISVLSFFLCLQSIPKIPAQY</sequence>
<dbReference type="OrthoDB" id="6052932at2"/>
<accession>A0A7U7G7V1</accession>
<evidence type="ECO:0000256" key="1">
    <source>
        <dbReference type="SAM" id="Phobius"/>
    </source>
</evidence>
<gene>
    <name evidence="2" type="ORF">BN874_100043</name>
</gene>
<dbReference type="Proteomes" id="UP000019184">
    <property type="component" value="Unassembled WGS sequence"/>
</dbReference>
<feature type="transmembrane region" description="Helical" evidence="1">
    <location>
        <begin position="189"/>
        <end position="209"/>
    </location>
</feature>
<name>A0A7U7G7V1_9GAMM</name>
<evidence type="ECO:0000313" key="2">
    <source>
        <dbReference type="EMBL" id="CDH43090.1"/>
    </source>
</evidence>
<keyword evidence="1" id="KW-1133">Transmembrane helix</keyword>
<keyword evidence="1" id="KW-0812">Transmembrane</keyword>
<feature type="transmembrane region" description="Helical" evidence="1">
    <location>
        <begin position="133"/>
        <end position="154"/>
    </location>
</feature>
<keyword evidence="1" id="KW-0472">Membrane</keyword>
<evidence type="ECO:0008006" key="4">
    <source>
        <dbReference type="Google" id="ProtNLM"/>
    </source>
</evidence>